<dbReference type="InterPro" id="IPR001789">
    <property type="entry name" value="Sig_transdc_resp-reg_receiver"/>
</dbReference>
<keyword evidence="9" id="KW-1185">Reference proteome</keyword>
<dbReference type="Gene3D" id="3.40.50.2300">
    <property type="match status" value="1"/>
</dbReference>
<reference evidence="9" key="1">
    <citation type="submission" date="2015-08" db="EMBL/GenBank/DDBJ databases">
        <authorList>
            <person name="Babu N.S."/>
            <person name="Beckwith C.J."/>
            <person name="Beseler K.G."/>
            <person name="Brison A."/>
            <person name="Carone J.V."/>
            <person name="Caskin T.P."/>
            <person name="Diamond M."/>
            <person name="Durham M.E."/>
            <person name="Foxe J.M."/>
            <person name="Go M."/>
            <person name="Henderson B.A."/>
            <person name="Jones I.B."/>
            <person name="McGettigan J.A."/>
            <person name="Micheletti S.J."/>
            <person name="Nasrallah M.E."/>
            <person name="Ortiz D."/>
            <person name="Piller C.R."/>
            <person name="Privatt S.R."/>
            <person name="Schneider S.L."/>
            <person name="Sharp S."/>
            <person name="Smith T.C."/>
            <person name="Stanton J.D."/>
            <person name="Ullery H.E."/>
            <person name="Wilson R.J."/>
            <person name="Serrano M.G."/>
            <person name="Buck G."/>
            <person name="Lee V."/>
            <person name="Wang Y."/>
            <person name="Carvalho R."/>
            <person name="Voegtly L."/>
            <person name="Shi R."/>
            <person name="Duckworth R."/>
            <person name="Johnson A."/>
            <person name="Loviza R."/>
            <person name="Walstead R."/>
            <person name="Shah Z."/>
            <person name="Kiflezghi M."/>
            <person name="Wade K."/>
            <person name="Ball S.L."/>
            <person name="Bradley K.W."/>
            <person name="Asai D.J."/>
            <person name="Bowman C.A."/>
            <person name="Russell D.A."/>
            <person name="Pope W.H."/>
            <person name="Jacobs-Sera D."/>
            <person name="Hendrix R.W."/>
            <person name="Hatfull G.F."/>
        </authorList>
    </citation>
    <scope>NUCLEOTIDE SEQUENCE [LARGE SCALE GENOMIC DNA]</scope>
    <source>
        <strain evidence="9">JCM 19170</strain>
    </source>
</reference>
<dbReference type="GO" id="GO:0032993">
    <property type="term" value="C:protein-DNA complex"/>
    <property type="evidence" value="ECO:0007669"/>
    <property type="project" value="TreeGrafter"/>
</dbReference>
<dbReference type="OrthoDB" id="5297299at2"/>
<organism evidence="8 9">
    <name type="scientific">Tepidiphilus thermophilus</name>
    <dbReference type="NCBI Taxonomy" id="876478"/>
    <lineage>
        <taxon>Bacteria</taxon>
        <taxon>Pseudomonadati</taxon>
        <taxon>Pseudomonadota</taxon>
        <taxon>Hydrogenophilia</taxon>
        <taxon>Hydrogenophilales</taxon>
        <taxon>Hydrogenophilaceae</taxon>
        <taxon>Tepidiphilus</taxon>
    </lineage>
</organism>
<name>A0A0K6IVM5_9PROT</name>
<keyword evidence="4" id="KW-0238">DNA-binding</keyword>
<dbReference type="PANTHER" id="PTHR48111:SF1">
    <property type="entry name" value="TWO-COMPONENT RESPONSE REGULATOR ORR33"/>
    <property type="match status" value="1"/>
</dbReference>
<dbReference type="InterPro" id="IPR039420">
    <property type="entry name" value="WalR-like"/>
</dbReference>
<evidence type="ECO:0000256" key="2">
    <source>
        <dbReference type="ARBA" id="ARBA00023012"/>
    </source>
</evidence>
<dbReference type="AlphaFoldDB" id="A0A0K6IVM5"/>
<dbReference type="GO" id="GO:0006355">
    <property type="term" value="P:regulation of DNA-templated transcription"/>
    <property type="evidence" value="ECO:0007669"/>
    <property type="project" value="TreeGrafter"/>
</dbReference>
<feature type="domain" description="Response regulatory" evidence="7">
    <location>
        <begin position="4"/>
        <end position="120"/>
    </location>
</feature>
<evidence type="ECO:0000259" key="7">
    <source>
        <dbReference type="PROSITE" id="PS50110"/>
    </source>
</evidence>
<dbReference type="SUPFAM" id="SSF52172">
    <property type="entry name" value="CheY-like"/>
    <property type="match status" value="1"/>
</dbReference>
<evidence type="ECO:0000313" key="9">
    <source>
        <dbReference type="Proteomes" id="UP000182108"/>
    </source>
</evidence>
<dbReference type="GO" id="GO:0005829">
    <property type="term" value="C:cytosol"/>
    <property type="evidence" value="ECO:0007669"/>
    <property type="project" value="TreeGrafter"/>
</dbReference>
<evidence type="ECO:0000256" key="3">
    <source>
        <dbReference type="ARBA" id="ARBA00023015"/>
    </source>
</evidence>
<evidence type="ECO:0000256" key="1">
    <source>
        <dbReference type="ARBA" id="ARBA00022553"/>
    </source>
</evidence>
<evidence type="ECO:0000256" key="4">
    <source>
        <dbReference type="ARBA" id="ARBA00023125"/>
    </source>
</evidence>
<dbReference type="GO" id="GO:0000976">
    <property type="term" value="F:transcription cis-regulatory region binding"/>
    <property type="evidence" value="ECO:0007669"/>
    <property type="project" value="TreeGrafter"/>
</dbReference>
<keyword evidence="5" id="KW-0804">Transcription</keyword>
<dbReference type="GO" id="GO:0000156">
    <property type="term" value="F:phosphorelay response regulator activity"/>
    <property type="evidence" value="ECO:0007669"/>
    <property type="project" value="TreeGrafter"/>
</dbReference>
<evidence type="ECO:0000256" key="5">
    <source>
        <dbReference type="ARBA" id="ARBA00023163"/>
    </source>
</evidence>
<proteinExistence type="predicted"/>
<protein>
    <submittedName>
        <fullName evidence="8">Response regulator receiver domain</fullName>
    </submittedName>
</protein>
<comment type="caution">
    <text evidence="6">Lacks conserved residue(s) required for the propagation of feature annotation.</text>
</comment>
<keyword evidence="3" id="KW-0805">Transcription regulation</keyword>
<accession>A0A0K6IVM5</accession>
<gene>
    <name evidence="8" type="ORF">Ga0061068_10736</name>
</gene>
<dbReference type="PROSITE" id="PS50110">
    <property type="entry name" value="RESPONSE_REGULATORY"/>
    <property type="match status" value="1"/>
</dbReference>
<keyword evidence="1" id="KW-0597">Phosphoprotein</keyword>
<dbReference type="PANTHER" id="PTHR48111">
    <property type="entry name" value="REGULATOR OF RPOS"/>
    <property type="match status" value="1"/>
</dbReference>
<dbReference type="RefSeq" id="WP_055423685.1">
    <property type="nucleotide sequence ID" value="NZ_CYHH01000007.1"/>
</dbReference>
<dbReference type="EMBL" id="CYHH01000007">
    <property type="protein sequence ID" value="CUB07397.1"/>
    <property type="molecule type" value="Genomic_DNA"/>
</dbReference>
<dbReference type="SMART" id="SM00448">
    <property type="entry name" value="REC"/>
    <property type="match status" value="1"/>
</dbReference>
<dbReference type="Pfam" id="PF00072">
    <property type="entry name" value="Response_reg"/>
    <property type="match status" value="1"/>
</dbReference>
<evidence type="ECO:0000256" key="6">
    <source>
        <dbReference type="PROSITE-ProRule" id="PRU00169"/>
    </source>
</evidence>
<keyword evidence="2" id="KW-0902">Two-component regulatory system</keyword>
<sequence length="125" mass="13860">MAKKVLVVDGDENIVIALDFLLRRAGYEVAVARDGEEALSLTDSFAPDLILLETVLPKMDGFELCRRLRQDPRHAGRKILFLTARGREIDRAKGLALGADGYLTKPFSTRELLEHMERLLAPGAA</sequence>
<dbReference type="InterPro" id="IPR011006">
    <property type="entry name" value="CheY-like_superfamily"/>
</dbReference>
<dbReference type="Proteomes" id="UP000182108">
    <property type="component" value="Unassembled WGS sequence"/>
</dbReference>
<evidence type="ECO:0000313" key="8">
    <source>
        <dbReference type="EMBL" id="CUB07397.1"/>
    </source>
</evidence>